<accession>A0ABU0BIC1</accession>
<feature type="domain" description="L,D-TPase catalytic" evidence="1">
    <location>
        <begin position="35"/>
        <end position="178"/>
    </location>
</feature>
<dbReference type="RefSeq" id="WP_307225681.1">
    <property type="nucleotide sequence ID" value="NZ_JAUSVF010000001.1"/>
</dbReference>
<protein>
    <submittedName>
        <fullName evidence="2">L,D-peptidoglycan transpeptidase YkuD (ErfK/YbiS/YcfS/YnhG family)</fullName>
    </submittedName>
</protein>
<dbReference type="PANTHER" id="PTHR38589:SF1">
    <property type="entry name" value="BLR0621 PROTEIN"/>
    <property type="match status" value="1"/>
</dbReference>
<evidence type="ECO:0000313" key="2">
    <source>
        <dbReference type="EMBL" id="MDQ0317999.1"/>
    </source>
</evidence>
<gene>
    <name evidence="2" type="ORF">QO002_000137</name>
</gene>
<evidence type="ECO:0000259" key="1">
    <source>
        <dbReference type="Pfam" id="PF03734"/>
    </source>
</evidence>
<dbReference type="PANTHER" id="PTHR38589">
    <property type="entry name" value="BLR0621 PROTEIN"/>
    <property type="match status" value="1"/>
</dbReference>
<reference evidence="2 3" key="1">
    <citation type="submission" date="2023-07" db="EMBL/GenBank/DDBJ databases">
        <title>Genomic Encyclopedia of Type Strains, Phase IV (KMG-IV): sequencing the most valuable type-strain genomes for metagenomic binning, comparative biology and taxonomic classification.</title>
        <authorList>
            <person name="Goeker M."/>
        </authorList>
    </citation>
    <scope>NUCLEOTIDE SEQUENCE [LARGE SCALE GENOMIC DNA]</scope>
    <source>
        <strain evidence="2 3">DSM 1112</strain>
    </source>
</reference>
<dbReference type="EMBL" id="JAUSVF010000001">
    <property type="protein sequence ID" value="MDQ0317999.1"/>
    <property type="molecule type" value="Genomic_DNA"/>
</dbReference>
<proteinExistence type="predicted"/>
<comment type="caution">
    <text evidence="2">The sequence shown here is derived from an EMBL/GenBank/DDBJ whole genome shotgun (WGS) entry which is preliminary data.</text>
</comment>
<organism evidence="2 3">
    <name type="scientific">Pararhizobium capsulatum DSM 1112</name>
    <dbReference type="NCBI Taxonomy" id="1121113"/>
    <lineage>
        <taxon>Bacteria</taxon>
        <taxon>Pseudomonadati</taxon>
        <taxon>Pseudomonadota</taxon>
        <taxon>Alphaproteobacteria</taxon>
        <taxon>Hyphomicrobiales</taxon>
        <taxon>Rhizobiaceae</taxon>
        <taxon>Rhizobium/Agrobacterium group</taxon>
        <taxon>Pararhizobium</taxon>
    </lineage>
</organism>
<keyword evidence="3" id="KW-1185">Reference proteome</keyword>
<name>A0ABU0BIC1_9HYPH</name>
<dbReference type="CDD" id="cd16913">
    <property type="entry name" value="YkuD_like"/>
    <property type="match status" value="1"/>
</dbReference>
<dbReference type="Proteomes" id="UP001230207">
    <property type="component" value="Unassembled WGS sequence"/>
</dbReference>
<evidence type="ECO:0000313" key="3">
    <source>
        <dbReference type="Proteomes" id="UP001230207"/>
    </source>
</evidence>
<dbReference type="InterPro" id="IPR005490">
    <property type="entry name" value="LD_TPept_cat_dom"/>
</dbReference>
<sequence length="184" mass="20832">MRVKVSPLPRPARTITVRRKPGHPTRALLAFAGRTEEAAIGRGGMSSRKREGDGATPIASMRLVGGYVRHDTRMAKLHTRLPLRFTPQDLLWCDEPRHALYNRPVSAPFRPSHEKMRREDGLYDICIIMDWNLRQRKRFGGSAIFFHIAKPGYPPTEGCVAISLPAMQRLLAFLGRDTILRVLP</sequence>
<dbReference type="Pfam" id="PF03734">
    <property type="entry name" value="YkuD"/>
    <property type="match status" value="1"/>
</dbReference>